<dbReference type="FunFam" id="3.40.50.300:FF:000922">
    <property type="entry name" value="DEAD/DEAH box helicase"/>
    <property type="match status" value="1"/>
</dbReference>
<keyword evidence="2" id="KW-0378">Hydrolase</keyword>
<feature type="domain" description="Helicase C-terminal" evidence="6">
    <location>
        <begin position="245"/>
        <end position="435"/>
    </location>
</feature>
<dbReference type="Pfam" id="PF12029">
    <property type="entry name" value="DUF3516"/>
    <property type="match status" value="1"/>
</dbReference>
<evidence type="ECO:0000256" key="1">
    <source>
        <dbReference type="ARBA" id="ARBA00022741"/>
    </source>
</evidence>
<reference evidence="7 8" key="1">
    <citation type="journal article" date="2009" name="Stand. Genomic Sci.">
        <title>Complete genome sequence of Catenulispora acidiphila type strain (ID 139908).</title>
        <authorList>
            <person name="Copeland A."/>
            <person name="Lapidus A."/>
            <person name="Glavina Del Rio T."/>
            <person name="Nolan M."/>
            <person name="Lucas S."/>
            <person name="Chen F."/>
            <person name="Tice H."/>
            <person name="Cheng J.F."/>
            <person name="Bruce D."/>
            <person name="Goodwin L."/>
            <person name="Pitluck S."/>
            <person name="Mikhailova N."/>
            <person name="Pati A."/>
            <person name="Ivanova N."/>
            <person name="Mavromatis K."/>
            <person name="Chen A."/>
            <person name="Palaniappan K."/>
            <person name="Chain P."/>
            <person name="Land M."/>
            <person name="Hauser L."/>
            <person name="Chang Y.J."/>
            <person name="Jeffries C.D."/>
            <person name="Chertkov O."/>
            <person name="Brettin T."/>
            <person name="Detter J.C."/>
            <person name="Han C."/>
            <person name="Ali Z."/>
            <person name="Tindall B.J."/>
            <person name="Goker M."/>
            <person name="Bristow J."/>
            <person name="Eisen J.A."/>
            <person name="Markowitz V."/>
            <person name="Hugenholtz P."/>
            <person name="Kyrpides N.C."/>
            <person name="Klenk H.P."/>
        </authorList>
    </citation>
    <scope>NUCLEOTIDE SEQUENCE [LARGE SCALE GENOMIC DNA]</scope>
    <source>
        <strain evidence="8">DSM 44928 / JCM 14897 / NBRC 102108 / NRRL B-24433 / ID139908</strain>
    </source>
</reference>
<keyword evidence="4" id="KW-0067">ATP-binding</keyword>
<evidence type="ECO:0000256" key="2">
    <source>
        <dbReference type="ARBA" id="ARBA00022801"/>
    </source>
</evidence>
<dbReference type="Pfam" id="PF00270">
    <property type="entry name" value="DEAD"/>
    <property type="match status" value="1"/>
</dbReference>
<gene>
    <name evidence="7" type="ordered locus">Caci_2334</name>
</gene>
<accession>C7QJM9</accession>
<dbReference type="KEGG" id="cai:Caci_2334"/>
<dbReference type="Pfam" id="PF00271">
    <property type="entry name" value="Helicase_C"/>
    <property type="match status" value="1"/>
</dbReference>
<dbReference type="Gene3D" id="3.40.50.300">
    <property type="entry name" value="P-loop containing nucleotide triphosphate hydrolases"/>
    <property type="match status" value="2"/>
</dbReference>
<dbReference type="PROSITE" id="PS51192">
    <property type="entry name" value="HELICASE_ATP_BIND_1"/>
    <property type="match status" value="1"/>
</dbReference>
<dbReference type="GO" id="GO:0003676">
    <property type="term" value="F:nucleic acid binding"/>
    <property type="evidence" value="ECO:0007669"/>
    <property type="project" value="InterPro"/>
</dbReference>
<dbReference type="AlphaFoldDB" id="C7QJM9"/>
<dbReference type="InterPro" id="IPR001650">
    <property type="entry name" value="Helicase_C-like"/>
</dbReference>
<sequence length="870" mass="96506">MRRSGPDAPIGTGGITRRAHIVERTMTLTDRLPATDDPDDLFDAFSAWAGEQGITLYPAQEEALLEVVTGANLILSTPTGSGKSLVAAGAHFAALARYREDPTQRTFYTAPIKALVSEKFFALCAMFGADKVGMLTGDASVNPNAPIICCTAEVLANHALRDGTEADVGQVVMDEFHFYAEPDRGWAWQVPILELPKAQFVLMSATLGDVSRFEKDLTRRTGRPTAVVSSGQRPVPLYYSYSETPLHETLEELLQTNQAPIYVVHFTQAAAIERAQALMSVNVCTKEEKAKIADMIGNFRFTAGFGKTLSRLVRHGIGVHHAGMLPKYRRLVELLAQAGLLKVICGTDTLGVGINVPIRTVLFTGLTKYDGVRTRQLKAREFHQIAGRAGRAGYDSAGYVVAQAPEHEVENAKRVSKAGGDKKKLSRVVRVKAPEGFVSWGKPSFERMVAAEPEPLTSSFQVSHAMLLNVISRPGDSFDAMRHLLEDNHEDRKSQLKLIRKAIAIYRALLAAGIVEQLDAPDEQGRIVRLTKDLQFDFALNQPLSPFALATLELLEPESPTYALDVLSVIESTLDNPRQVLSAQQNKARGEAVAQMKADGIEYEERMELLENVGYPKPLQELLEAAYDVYKRSSPWVADYEVAPKSVARDMFERAMTFAEYVSFYTLPRSEGLLLRYLADAFKALKHTVPEEMRNDEVDDLIEWLGEMVRQVDSSLLDEWEELVNPGEEAPAISPHNFDERPPPVTANARAFRVMVRNELFHRVELFALRKYNDLGELDAASGWDSEKWYYAIEDYFEVHDMLGTDSNARGPKLLIIDEKPEGQPGKWLVRQIFDDPEGDHDWGISAEVDLAASDEAGTAVVVVTDVNQL</sequence>
<dbReference type="PANTHER" id="PTHR12131">
    <property type="entry name" value="ATP-DEPENDENT RNA AND DNA HELICASE"/>
    <property type="match status" value="1"/>
</dbReference>
<name>C7QJM9_CATAD</name>
<dbReference type="PROSITE" id="PS51194">
    <property type="entry name" value="HELICASE_CTER"/>
    <property type="match status" value="1"/>
</dbReference>
<evidence type="ECO:0000259" key="6">
    <source>
        <dbReference type="PROSITE" id="PS51194"/>
    </source>
</evidence>
<organism evidence="7 8">
    <name type="scientific">Catenulispora acidiphila (strain DSM 44928 / JCM 14897 / NBRC 102108 / NRRL B-24433 / ID139908)</name>
    <dbReference type="NCBI Taxonomy" id="479433"/>
    <lineage>
        <taxon>Bacteria</taxon>
        <taxon>Bacillati</taxon>
        <taxon>Actinomycetota</taxon>
        <taxon>Actinomycetes</taxon>
        <taxon>Catenulisporales</taxon>
        <taxon>Catenulisporaceae</taxon>
        <taxon>Catenulispora</taxon>
    </lineage>
</organism>
<proteinExistence type="predicted"/>
<dbReference type="SUPFAM" id="SSF52540">
    <property type="entry name" value="P-loop containing nucleoside triphosphate hydrolases"/>
    <property type="match status" value="1"/>
</dbReference>
<dbReference type="SMART" id="SM00490">
    <property type="entry name" value="HELICc"/>
    <property type="match status" value="1"/>
</dbReference>
<dbReference type="STRING" id="479433.Caci_2334"/>
<evidence type="ECO:0000256" key="4">
    <source>
        <dbReference type="ARBA" id="ARBA00022840"/>
    </source>
</evidence>
<dbReference type="SMART" id="SM00487">
    <property type="entry name" value="DEXDc"/>
    <property type="match status" value="1"/>
</dbReference>
<dbReference type="InterPro" id="IPR011545">
    <property type="entry name" value="DEAD/DEAH_box_helicase_dom"/>
</dbReference>
<evidence type="ECO:0000313" key="7">
    <source>
        <dbReference type="EMBL" id="ACU71252.1"/>
    </source>
</evidence>
<dbReference type="GO" id="GO:0016787">
    <property type="term" value="F:hydrolase activity"/>
    <property type="evidence" value="ECO:0007669"/>
    <property type="project" value="UniProtKB-KW"/>
</dbReference>
<dbReference type="InterPro" id="IPR021904">
    <property type="entry name" value="DUF3516"/>
</dbReference>
<feature type="domain" description="Helicase ATP-binding" evidence="5">
    <location>
        <begin position="64"/>
        <end position="225"/>
    </location>
</feature>
<dbReference type="Proteomes" id="UP000000851">
    <property type="component" value="Chromosome"/>
</dbReference>
<dbReference type="PANTHER" id="PTHR12131:SF1">
    <property type="entry name" value="ATP-DEPENDENT RNA HELICASE SUPV3L1, MITOCHONDRIAL-RELATED"/>
    <property type="match status" value="1"/>
</dbReference>
<dbReference type="InParanoid" id="C7QJM9"/>
<dbReference type="InterPro" id="IPR027417">
    <property type="entry name" value="P-loop_NTPase"/>
</dbReference>
<keyword evidence="1" id="KW-0547">Nucleotide-binding</keyword>
<keyword evidence="3 7" id="KW-0347">Helicase</keyword>
<dbReference type="eggNOG" id="COG4581">
    <property type="taxonomic scope" value="Bacteria"/>
</dbReference>
<dbReference type="InterPro" id="IPR050699">
    <property type="entry name" value="RNA-DNA_Helicase"/>
</dbReference>
<dbReference type="InterPro" id="IPR014001">
    <property type="entry name" value="Helicase_ATP-bd"/>
</dbReference>
<dbReference type="EMBL" id="CP001700">
    <property type="protein sequence ID" value="ACU71252.1"/>
    <property type="molecule type" value="Genomic_DNA"/>
</dbReference>
<evidence type="ECO:0000313" key="8">
    <source>
        <dbReference type="Proteomes" id="UP000000851"/>
    </source>
</evidence>
<keyword evidence="8" id="KW-1185">Reference proteome</keyword>
<evidence type="ECO:0000259" key="5">
    <source>
        <dbReference type="PROSITE" id="PS51192"/>
    </source>
</evidence>
<dbReference type="GO" id="GO:0005524">
    <property type="term" value="F:ATP binding"/>
    <property type="evidence" value="ECO:0007669"/>
    <property type="project" value="UniProtKB-KW"/>
</dbReference>
<evidence type="ECO:0000256" key="3">
    <source>
        <dbReference type="ARBA" id="ARBA00022806"/>
    </source>
</evidence>
<dbReference type="HOGENOM" id="CLU_017075_0_0_11"/>
<dbReference type="GO" id="GO:0004386">
    <property type="term" value="F:helicase activity"/>
    <property type="evidence" value="ECO:0007669"/>
    <property type="project" value="UniProtKB-KW"/>
</dbReference>
<protein>
    <submittedName>
        <fullName evidence="7">DEAD/DEAH box helicase domain protein</fullName>
    </submittedName>
</protein>